<feature type="region of interest" description="Disordered" evidence="2">
    <location>
        <begin position="1"/>
        <end position="45"/>
    </location>
</feature>
<dbReference type="AlphaFoldDB" id="A0A8X7MI68"/>
<gene>
    <name evidence="3" type="ORF">A4X06_0g9579</name>
</gene>
<comment type="caution">
    <text evidence="3">The sequence shown here is derived from an EMBL/GenBank/DDBJ whole genome shotgun (WGS) entry which is preliminary data.</text>
</comment>
<accession>A0A8X7MI68</accession>
<evidence type="ECO:0000256" key="1">
    <source>
        <dbReference type="SAM" id="Coils"/>
    </source>
</evidence>
<evidence type="ECO:0000256" key="2">
    <source>
        <dbReference type="SAM" id="MobiDB-lite"/>
    </source>
</evidence>
<feature type="region of interest" description="Disordered" evidence="2">
    <location>
        <begin position="110"/>
        <end position="156"/>
    </location>
</feature>
<feature type="compositionally biased region" description="Basic and acidic residues" evidence="2">
    <location>
        <begin position="123"/>
        <end position="135"/>
    </location>
</feature>
<proteinExistence type="predicted"/>
<keyword evidence="4" id="KW-1185">Reference proteome</keyword>
<feature type="compositionally biased region" description="Polar residues" evidence="2">
    <location>
        <begin position="27"/>
        <end position="36"/>
    </location>
</feature>
<feature type="coiled-coil region" evidence="1">
    <location>
        <begin position="290"/>
        <end position="324"/>
    </location>
</feature>
<evidence type="ECO:0000313" key="3">
    <source>
        <dbReference type="EMBL" id="KAE8236351.1"/>
    </source>
</evidence>
<keyword evidence="1" id="KW-0175">Coiled coil</keyword>
<protein>
    <submittedName>
        <fullName evidence="3">Uncharacterized protein</fullName>
    </submittedName>
</protein>
<dbReference type="Proteomes" id="UP000077684">
    <property type="component" value="Unassembled WGS sequence"/>
</dbReference>
<sequence length="331" mass="35698">MCRLLPCEPGAHSKPSKDGEPARSPDAVTTSSSSAPAQGPDTRVPAPRVLAADAVINDQHGTAAEAMVEANALLAAAEAARLHDLESASASPASPLPPFLDPTLLAASRRANEHESGGLQIRTRRDSDTETDSEHAMTAGTTEIPTNAKGKKRQRVNVNLRPEPNLTEAQYRDIWLNLKNSHNYAMKYYEYEHNSQARMQVAKRGTWRLIEQGAKLSARSGLAVFIAFGPLNESAKAEARDHVYVSPNLCDGARPTLRAMAEHAANDFKTTMHMYREAARANTAQALEANKVLIAEKTALKEKNDELEALVAGLERRLASTSSASTSSNGL</sequence>
<evidence type="ECO:0000313" key="4">
    <source>
        <dbReference type="Proteomes" id="UP000077684"/>
    </source>
</evidence>
<name>A0A8X7MI68_9BASI</name>
<reference evidence="3" key="1">
    <citation type="submission" date="2016-04" db="EMBL/GenBank/DDBJ databases">
        <authorList>
            <person name="Nguyen H.D."/>
            <person name="Samba Siva P."/>
            <person name="Cullis J."/>
            <person name="Levesque C.A."/>
            <person name="Hambleton S."/>
        </authorList>
    </citation>
    <scope>NUCLEOTIDE SEQUENCE</scope>
    <source>
        <strain evidence="3">DAOMC 236426</strain>
    </source>
</reference>
<reference evidence="3" key="2">
    <citation type="journal article" date="2019" name="IMA Fungus">
        <title>Genome sequencing and comparison of five Tilletia species to identify candidate genes for the detection of regulated species infecting wheat.</title>
        <authorList>
            <person name="Nguyen H.D.T."/>
            <person name="Sultana T."/>
            <person name="Kesanakurti P."/>
            <person name="Hambleton S."/>
        </authorList>
    </citation>
    <scope>NUCLEOTIDE SEQUENCE</scope>
    <source>
        <strain evidence="3">DAOMC 236426</strain>
    </source>
</reference>
<dbReference type="EMBL" id="LWDE02002993">
    <property type="protein sequence ID" value="KAE8236351.1"/>
    <property type="molecule type" value="Genomic_DNA"/>
</dbReference>
<organism evidence="3 4">
    <name type="scientific">Tilletia controversa</name>
    <name type="common">dwarf bunt fungus</name>
    <dbReference type="NCBI Taxonomy" id="13291"/>
    <lineage>
        <taxon>Eukaryota</taxon>
        <taxon>Fungi</taxon>
        <taxon>Dikarya</taxon>
        <taxon>Basidiomycota</taxon>
        <taxon>Ustilaginomycotina</taxon>
        <taxon>Exobasidiomycetes</taxon>
        <taxon>Tilletiales</taxon>
        <taxon>Tilletiaceae</taxon>
        <taxon>Tilletia</taxon>
    </lineage>
</organism>